<feature type="non-terminal residue" evidence="3">
    <location>
        <position position="366"/>
    </location>
</feature>
<dbReference type="Proteomes" id="UP000186857">
    <property type="component" value="Unassembled WGS sequence"/>
</dbReference>
<dbReference type="InterPro" id="IPR050300">
    <property type="entry name" value="GDXG_lipolytic_enzyme"/>
</dbReference>
<reference evidence="3 4" key="1">
    <citation type="submission" date="2016-12" db="EMBL/GenBank/DDBJ databases">
        <title>Genomic Comparison of strains in the 'Actinomyces naeslundii' Group.</title>
        <authorList>
            <person name="Mughal S.R."/>
            <person name="Do T."/>
            <person name="Gilbert S.C."/>
            <person name="Witherden E.A."/>
            <person name="Didelot X."/>
            <person name="Beighton D."/>
        </authorList>
    </citation>
    <scope>NUCLEOTIDE SEQUENCE [LARGE SCALE GENOMIC DNA]</scope>
    <source>
        <strain evidence="3 4">CCUG 33920</strain>
    </source>
</reference>
<evidence type="ECO:0000313" key="4">
    <source>
        <dbReference type="Proteomes" id="UP000186857"/>
    </source>
</evidence>
<keyword evidence="1" id="KW-0378">Hydrolase</keyword>
<proteinExistence type="predicted"/>
<dbReference type="InterPro" id="IPR029058">
    <property type="entry name" value="AB_hydrolase_fold"/>
</dbReference>
<feature type="domain" description="Alpha/beta hydrolase fold-3" evidence="2">
    <location>
        <begin position="96"/>
        <end position="308"/>
    </location>
</feature>
<comment type="caution">
    <text evidence="3">The sequence shown here is derived from an EMBL/GenBank/DDBJ whole genome shotgun (WGS) entry which is preliminary data.</text>
</comment>
<dbReference type="InterPro" id="IPR013094">
    <property type="entry name" value="AB_hydrolase_3"/>
</dbReference>
<dbReference type="GO" id="GO:0016787">
    <property type="term" value="F:hydrolase activity"/>
    <property type="evidence" value="ECO:0007669"/>
    <property type="project" value="UniProtKB-KW"/>
</dbReference>
<gene>
    <name evidence="3" type="ORF">BKH29_12595</name>
</gene>
<sequence>MPLTHESLPARPPYDSATAALLERIEPLGIFRTMTVQNIPSWRAPVDEVRAGFLLRHPDVDLEDVEVLRQNGTAFPAAVARTVPSASVGRPGPLFLSLHGGGLVMGCRFNGLLTVVPWLRRHGGVIVSPEYRLAPEHPAPAGVEDCYATLCWAVEHAEDLGADPRRVVVVGPSAGGGLSAGTLLMARDRQGPAVLGGLLDYPMLDDRSGMQHWQDSVSARQYPDDGTWPAAYNNVAWDAALGERRGTELVTPYEAPARATWLGGLPPLFISVASAEVFRDEDVAFASRVWCDGGDAELHVYPGGTHAMEFVNARWLAQGLTAARDLWMERLLRPEDPRLNVLAVAQAGTYPALTERFLAGGGLGED</sequence>
<dbReference type="RefSeq" id="WP_075377645.1">
    <property type="nucleotide sequence ID" value="NZ_MSKJ01000043.1"/>
</dbReference>
<evidence type="ECO:0000259" key="2">
    <source>
        <dbReference type="Pfam" id="PF07859"/>
    </source>
</evidence>
<protein>
    <submittedName>
        <fullName evidence="3">Esterase</fullName>
    </submittedName>
</protein>
<dbReference type="PANTHER" id="PTHR48081">
    <property type="entry name" value="AB HYDROLASE SUPERFAMILY PROTEIN C4A8.06C"/>
    <property type="match status" value="1"/>
</dbReference>
<dbReference type="Gene3D" id="3.40.50.1820">
    <property type="entry name" value="alpha/beta hydrolase"/>
    <property type="match status" value="1"/>
</dbReference>
<name>A0A1Q8V4D0_9ACTO</name>
<dbReference type="AlphaFoldDB" id="A0A1Q8V4D0"/>
<evidence type="ECO:0000313" key="3">
    <source>
        <dbReference type="EMBL" id="OLO42943.1"/>
    </source>
</evidence>
<dbReference type="PANTHER" id="PTHR48081:SF8">
    <property type="entry name" value="ALPHA_BETA HYDROLASE FOLD-3 DOMAIN-CONTAINING PROTEIN-RELATED"/>
    <property type="match status" value="1"/>
</dbReference>
<dbReference type="Pfam" id="PF07859">
    <property type="entry name" value="Abhydrolase_3"/>
    <property type="match status" value="1"/>
</dbReference>
<dbReference type="OrthoDB" id="9803828at2"/>
<evidence type="ECO:0000256" key="1">
    <source>
        <dbReference type="ARBA" id="ARBA00022801"/>
    </source>
</evidence>
<dbReference type="EMBL" id="MSKJ01000043">
    <property type="protein sequence ID" value="OLO42943.1"/>
    <property type="molecule type" value="Genomic_DNA"/>
</dbReference>
<accession>A0A1Q8V4D0</accession>
<organism evidence="3 4">
    <name type="scientific">Actinomyces oris</name>
    <dbReference type="NCBI Taxonomy" id="544580"/>
    <lineage>
        <taxon>Bacteria</taxon>
        <taxon>Bacillati</taxon>
        <taxon>Actinomycetota</taxon>
        <taxon>Actinomycetes</taxon>
        <taxon>Actinomycetales</taxon>
        <taxon>Actinomycetaceae</taxon>
        <taxon>Actinomyces</taxon>
    </lineage>
</organism>
<dbReference type="SUPFAM" id="SSF53474">
    <property type="entry name" value="alpha/beta-Hydrolases"/>
    <property type="match status" value="1"/>
</dbReference>